<keyword evidence="8 12" id="KW-0175">Coiled coil</keyword>
<dbReference type="PANTHER" id="PTHR21502:SF3">
    <property type="entry name" value="CILIUM ASSEMBLY PROTEIN DZIP1L"/>
    <property type="match status" value="1"/>
</dbReference>
<keyword evidence="5" id="KW-0479">Metal-binding</keyword>
<dbReference type="AlphaFoldDB" id="A0A1W0WMR8"/>
<feature type="coiled-coil region" evidence="12">
    <location>
        <begin position="190"/>
        <end position="228"/>
    </location>
</feature>
<dbReference type="GO" id="GO:0060271">
    <property type="term" value="P:cilium assembly"/>
    <property type="evidence" value="ECO:0007669"/>
    <property type="project" value="TreeGrafter"/>
</dbReference>
<dbReference type="PROSITE" id="PS50157">
    <property type="entry name" value="ZINC_FINGER_C2H2_2"/>
    <property type="match status" value="1"/>
</dbReference>
<feature type="region of interest" description="Disordered" evidence="13">
    <location>
        <begin position="1"/>
        <end position="56"/>
    </location>
</feature>
<evidence type="ECO:0000256" key="8">
    <source>
        <dbReference type="ARBA" id="ARBA00023054"/>
    </source>
</evidence>
<dbReference type="InterPro" id="IPR032714">
    <property type="entry name" value="DZIP1_N"/>
</dbReference>
<evidence type="ECO:0000256" key="11">
    <source>
        <dbReference type="PROSITE-ProRule" id="PRU00042"/>
    </source>
</evidence>
<dbReference type="InterPro" id="IPR058883">
    <property type="entry name" value="DZIP1_dom"/>
</dbReference>
<evidence type="ECO:0000256" key="7">
    <source>
        <dbReference type="ARBA" id="ARBA00022833"/>
    </source>
</evidence>
<keyword evidence="9" id="KW-0206">Cytoskeleton</keyword>
<evidence type="ECO:0000256" key="3">
    <source>
        <dbReference type="ARBA" id="ARBA00009131"/>
    </source>
</evidence>
<dbReference type="Pfam" id="PF25977">
    <property type="entry name" value="DZIP1"/>
    <property type="match status" value="1"/>
</dbReference>
<proteinExistence type="inferred from homology"/>
<feature type="compositionally biased region" description="Low complexity" evidence="13">
    <location>
        <begin position="23"/>
        <end position="36"/>
    </location>
</feature>
<keyword evidence="6 11" id="KW-0863">Zinc-finger</keyword>
<evidence type="ECO:0000256" key="1">
    <source>
        <dbReference type="ARBA" id="ARBA00004114"/>
    </source>
</evidence>
<dbReference type="Gene3D" id="3.30.160.60">
    <property type="entry name" value="Classic Zinc Finger"/>
    <property type="match status" value="1"/>
</dbReference>
<evidence type="ECO:0000256" key="2">
    <source>
        <dbReference type="ARBA" id="ARBA00004120"/>
    </source>
</evidence>
<keyword evidence="16" id="KW-1185">Reference proteome</keyword>
<evidence type="ECO:0000313" key="16">
    <source>
        <dbReference type="Proteomes" id="UP000192578"/>
    </source>
</evidence>
<dbReference type="InterPro" id="IPR051241">
    <property type="entry name" value="DZIP_RILPL"/>
</dbReference>
<protein>
    <submittedName>
        <fullName evidence="15">Zinc finger protein DZIP1L</fullName>
    </submittedName>
</protein>
<organism evidence="15 16">
    <name type="scientific">Hypsibius exemplaris</name>
    <name type="common">Freshwater tardigrade</name>
    <dbReference type="NCBI Taxonomy" id="2072580"/>
    <lineage>
        <taxon>Eukaryota</taxon>
        <taxon>Metazoa</taxon>
        <taxon>Ecdysozoa</taxon>
        <taxon>Tardigrada</taxon>
        <taxon>Eutardigrada</taxon>
        <taxon>Parachela</taxon>
        <taxon>Hypsibioidea</taxon>
        <taxon>Hypsibiidae</taxon>
        <taxon>Hypsibius</taxon>
    </lineage>
</organism>
<feature type="region of interest" description="Disordered" evidence="13">
    <location>
        <begin position="621"/>
        <end position="742"/>
    </location>
</feature>
<comment type="similarity">
    <text evidence="3">Belongs to the DZIP C2H2-type zinc-finger protein family.</text>
</comment>
<dbReference type="OrthoDB" id="515971at2759"/>
<comment type="subcellular location">
    <subcellularLocation>
        <location evidence="2">Cytoplasm</location>
        <location evidence="2">Cytoskeleton</location>
        <location evidence="2">Cilium basal body</location>
    </subcellularLocation>
    <subcellularLocation>
        <location evidence="1">Cytoplasm</location>
        <location evidence="1">Cytoskeleton</location>
        <location evidence="1">Microtubule organizing center</location>
        <location evidence="1">Centrosome</location>
        <location evidence="1">Centriole</location>
    </subcellularLocation>
</comment>
<comment type="caution">
    <text evidence="15">The sequence shown here is derived from an EMBL/GenBank/DDBJ whole genome shotgun (WGS) entry which is preliminary data.</text>
</comment>
<sequence>MDSNRLSGPRTFGVISTKGGINQHQQPHQRSQSSRPLGRGKDCYDEQPSGFSHQMPTYVGSLDRLPIASRSVHTVPLRMSVPNPATPTGMPPGRLEQPASNAFSMIFRKKYERLDWRKLAAIDLERIYKTQDTTTLQENLTQMAFFDLEEELRSVDIKPQFTKLFQLMQLSLEYLLYVQDHLEREAASTRASYTTAVRQQEQEVGRLNDELEQLKGSLQASRDELRKRKRMMIAQQEIINSAAKGNYHRCPLCEKAFIERGYLETHFRKRHPTGDWFLLRESGGLGGSDKNELDSARDKIRELEALLTNGGHPSCPTCGSPGPCSVHAATPDVPPQVLDLYNKQREDLETLRRALTDVQSRYGDSEKTLADLRRDYDSLSGKALDSPKEVAEVMERRVAKLQETFESRMGRSEDSWKDRFTEAAEQHKRDLKDMEREMGLRASEQQMSHKAEKLQLQMANEELLRRIRDLEGMLQGSSHPQPRPRKDPTFQVKVQTNRPGATSVTPAARRTNRWGQHLTPRVSAAVSVHPNMINDLRSELADALEKKLEEYGIPPGCTKVSDSEKDHVFQRLREEHGRLQGKLAKFTAARSTIENHMKTRLPAQYSSSDLLDEANKIRVRTRTGRQFTENGPGGSQRVTEVTTYDIRPARASEMDLAKTAAPEEPRPKTAPGSRRVTFERNEEGSDHSGPSRTTRADISASSDDTHESLERASPTLRDSAQQRPPSAKKQDDGAWFTDESEG</sequence>
<dbReference type="Proteomes" id="UP000192578">
    <property type="component" value="Unassembled WGS sequence"/>
</dbReference>
<dbReference type="PROSITE" id="PS00028">
    <property type="entry name" value="ZINC_FINGER_C2H2_1"/>
    <property type="match status" value="1"/>
</dbReference>
<feature type="compositionally biased region" description="Basic and acidic residues" evidence="13">
    <location>
        <begin position="647"/>
        <end position="667"/>
    </location>
</feature>
<feature type="domain" description="C2H2-type" evidence="14">
    <location>
        <begin position="248"/>
        <end position="271"/>
    </location>
</feature>
<evidence type="ECO:0000256" key="5">
    <source>
        <dbReference type="ARBA" id="ARBA00022723"/>
    </source>
</evidence>
<dbReference type="GO" id="GO:0005737">
    <property type="term" value="C:cytoplasm"/>
    <property type="evidence" value="ECO:0007669"/>
    <property type="project" value="TreeGrafter"/>
</dbReference>
<gene>
    <name evidence="15" type="ORF">BV898_09324</name>
</gene>
<evidence type="ECO:0000256" key="6">
    <source>
        <dbReference type="ARBA" id="ARBA00022771"/>
    </source>
</evidence>
<evidence type="ECO:0000256" key="4">
    <source>
        <dbReference type="ARBA" id="ARBA00022490"/>
    </source>
</evidence>
<keyword evidence="7" id="KW-0862">Zinc</keyword>
<keyword evidence="10" id="KW-0966">Cell projection</keyword>
<feature type="coiled-coil region" evidence="12">
    <location>
        <begin position="417"/>
        <end position="473"/>
    </location>
</feature>
<evidence type="ECO:0000259" key="14">
    <source>
        <dbReference type="PROSITE" id="PS50157"/>
    </source>
</evidence>
<dbReference type="GO" id="GO:0008270">
    <property type="term" value="F:zinc ion binding"/>
    <property type="evidence" value="ECO:0007669"/>
    <property type="project" value="UniProtKB-KW"/>
</dbReference>
<evidence type="ECO:0000256" key="10">
    <source>
        <dbReference type="ARBA" id="ARBA00023273"/>
    </source>
</evidence>
<dbReference type="InterPro" id="IPR013087">
    <property type="entry name" value="Znf_C2H2_type"/>
</dbReference>
<evidence type="ECO:0000256" key="12">
    <source>
        <dbReference type="SAM" id="Coils"/>
    </source>
</evidence>
<feature type="compositionally biased region" description="Basic and acidic residues" evidence="13">
    <location>
        <begin position="676"/>
        <end position="686"/>
    </location>
</feature>
<accession>A0A1W0WMR8</accession>
<keyword evidence="4" id="KW-0963">Cytoplasm</keyword>
<dbReference type="Pfam" id="PF13815">
    <property type="entry name" value="Dzip-like_N"/>
    <property type="match status" value="1"/>
</dbReference>
<dbReference type="GO" id="GO:0005814">
    <property type="term" value="C:centriole"/>
    <property type="evidence" value="ECO:0007669"/>
    <property type="project" value="UniProtKB-SubCell"/>
</dbReference>
<evidence type="ECO:0000256" key="13">
    <source>
        <dbReference type="SAM" id="MobiDB-lite"/>
    </source>
</evidence>
<dbReference type="PANTHER" id="PTHR21502">
    <property type="entry name" value="ZINC FINGER PROTEIN DZIP1"/>
    <property type="match status" value="1"/>
</dbReference>
<evidence type="ECO:0000313" key="15">
    <source>
        <dbReference type="EMBL" id="OQV16485.1"/>
    </source>
</evidence>
<feature type="region of interest" description="Disordered" evidence="13">
    <location>
        <begin position="78"/>
        <end position="97"/>
    </location>
</feature>
<evidence type="ECO:0000256" key="9">
    <source>
        <dbReference type="ARBA" id="ARBA00023212"/>
    </source>
</evidence>
<name>A0A1W0WMR8_HYPEX</name>
<reference evidence="16" key="1">
    <citation type="submission" date="2017-01" db="EMBL/GenBank/DDBJ databases">
        <title>Comparative genomics of anhydrobiosis in the tardigrade Hypsibius dujardini.</title>
        <authorList>
            <person name="Yoshida Y."/>
            <person name="Koutsovoulos G."/>
            <person name="Laetsch D."/>
            <person name="Stevens L."/>
            <person name="Kumar S."/>
            <person name="Horikawa D."/>
            <person name="Ishino K."/>
            <person name="Komine S."/>
            <person name="Tomita M."/>
            <person name="Blaxter M."/>
            <person name="Arakawa K."/>
        </authorList>
    </citation>
    <scope>NUCLEOTIDE SEQUENCE [LARGE SCALE GENOMIC DNA]</scope>
    <source>
        <strain evidence="16">Z151</strain>
    </source>
</reference>
<dbReference type="GO" id="GO:0036064">
    <property type="term" value="C:ciliary basal body"/>
    <property type="evidence" value="ECO:0007669"/>
    <property type="project" value="TreeGrafter"/>
</dbReference>
<dbReference type="EMBL" id="MTYJ01000073">
    <property type="protein sequence ID" value="OQV16485.1"/>
    <property type="molecule type" value="Genomic_DNA"/>
</dbReference>